<proteinExistence type="predicted"/>
<dbReference type="EMBL" id="MU394280">
    <property type="protein sequence ID" value="KAI6093470.1"/>
    <property type="molecule type" value="Genomic_DNA"/>
</dbReference>
<accession>A0ACC0DLP0</accession>
<dbReference type="Proteomes" id="UP001497680">
    <property type="component" value="Unassembled WGS sequence"/>
</dbReference>
<protein>
    <submittedName>
        <fullName evidence="1">Fungal-specific transcription factor domain-containing protein</fullName>
    </submittedName>
</protein>
<keyword evidence="2" id="KW-1185">Reference proteome</keyword>
<evidence type="ECO:0000313" key="2">
    <source>
        <dbReference type="Proteomes" id="UP001497680"/>
    </source>
</evidence>
<organism evidence="1 2">
    <name type="scientific">Hypoxylon rubiginosum</name>
    <dbReference type="NCBI Taxonomy" id="110542"/>
    <lineage>
        <taxon>Eukaryota</taxon>
        <taxon>Fungi</taxon>
        <taxon>Dikarya</taxon>
        <taxon>Ascomycota</taxon>
        <taxon>Pezizomycotina</taxon>
        <taxon>Sordariomycetes</taxon>
        <taxon>Xylariomycetidae</taxon>
        <taxon>Xylariales</taxon>
        <taxon>Hypoxylaceae</taxon>
        <taxon>Hypoxylon</taxon>
    </lineage>
</organism>
<reference evidence="1 2" key="1">
    <citation type="journal article" date="2022" name="New Phytol.">
        <title>Ecological generalism drives hyperdiversity of secondary metabolite gene clusters in xylarialean endophytes.</title>
        <authorList>
            <person name="Franco M.E.E."/>
            <person name="Wisecaver J.H."/>
            <person name="Arnold A.E."/>
            <person name="Ju Y.M."/>
            <person name="Slot J.C."/>
            <person name="Ahrendt S."/>
            <person name="Moore L.P."/>
            <person name="Eastman K.E."/>
            <person name="Scott K."/>
            <person name="Konkel Z."/>
            <person name="Mondo S.J."/>
            <person name="Kuo A."/>
            <person name="Hayes R.D."/>
            <person name="Haridas S."/>
            <person name="Andreopoulos B."/>
            <person name="Riley R."/>
            <person name="LaButti K."/>
            <person name="Pangilinan J."/>
            <person name="Lipzen A."/>
            <person name="Amirebrahimi M."/>
            <person name="Yan J."/>
            <person name="Adam C."/>
            <person name="Keymanesh K."/>
            <person name="Ng V."/>
            <person name="Louie K."/>
            <person name="Northen T."/>
            <person name="Drula E."/>
            <person name="Henrissat B."/>
            <person name="Hsieh H.M."/>
            <person name="Youens-Clark K."/>
            <person name="Lutzoni F."/>
            <person name="Miadlikowska J."/>
            <person name="Eastwood D.C."/>
            <person name="Hamelin R.C."/>
            <person name="Grigoriev I.V."/>
            <person name="U'Ren J.M."/>
        </authorList>
    </citation>
    <scope>NUCLEOTIDE SEQUENCE [LARGE SCALE GENOMIC DNA]</scope>
    <source>
        <strain evidence="1 2">ER1909</strain>
    </source>
</reference>
<gene>
    <name evidence="1" type="ORF">F4821DRAFT_351</name>
</gene>
<name>A0ACC0DLP0_9PEZI</name>
<comment type="caution">
    <text evidence="1">The sequence shown here is derived from an EMBL/GenBank/DDBJ whole genome shotgun (WGS) entry which is preliminary data.</text>
</comment>
<sequence length="515" mass="58418">MGHRAKGELRTRSGCRKCRERRVKCPEQRPICGHCKRLGFTCRYEIKLNWQDVVLFEGHDGISQEPQLPEDLLVSIQSWMFLNTVQADFNLDGVKTDIEDSDHPSRQAIDFDLDYQSDALTPYPQYLSPFRLGEAEGYLWSYFDQFMTPQIVIDPGFNPYRHIVLKLASCFREGPLFQCVLAAAANQLHSTGRPEYKSIMWLHRAKALRLLRAQIAQLASPEMEETGCRASKDQVIASTIMLTFFEISKDCSDSWTVHSDFARSFLSSRLRDVGGMSAEQEALLYFAVTYFVSHDILAATGGTLVEAAEMVSEMCKSTNNSTILGITGCTKDLLILISEITQLSLLVGQSGKKQLPPAVQQRRDNVERHLHQLRQDIPGEFGSFKSEFAMVAEVKRLTTILYLYSRIDGAGPHEPHIIRITSQILSILPKISLRTHTGLWPLFIVAVLGVRPECDEDRKFLLSRITELYETRQLANVNKARLIVEDVWKLRDLRPEDSQGWSILQGRRHGAISLA</sequence>
<evidence type="ECO:0000313" key="1">
    <source>
        <dbReference type="EMBL" id="KAI6093470.1"/>
    </source>
</evidence>